<dbReference type="AlphaFoldDB" id="A0A498K4B3"/>
<comment type="caution">
    <text evidence="4">The sequence shown here is derived from an EMBL/GenBank/DDBJ whole genome shotgun (WGS) entry which is preliminary data.</text>
</comment>
<evidence type="ECO:0000256" key="1">
    <source>
        <dbReference type="ARBA" id="ARBA00022741"/>
    </source>
</evidence>
<dbReference type="STRING" id="3750.A0A498K4B3"/>
<keyword evidence="2" id="KW-0342">GTP-binding</keyword>
<feature type="region of interest" description="Disordered" evidence="3">
    <location>
        <begin position="53"/>
        <end position="118"/>
    </location>
</feature>
<keyword evidence="5" id="KW-1185">Reference proteome</keyword>
<proteinExistence type="predicted"/>
<evidence type="ECO:0000256" key="3">
    <source>
        <dbReference type="SAM" id="MobiDB-lite"/>
    </source>
</evidence>
<sequence length="154" mass="17054">MFIRVLSDMEDDNDFLCQLCKLSGKLLKGGEPDLMTAAKMVPHDWQRGKIPFFVPPPKRESPRGEADIDHNKDDSVSTIPVQGDLFSEEELKGNERPEQLPATEGSARSPESDDEVSSTVTLRMTGMNSRGILKTSERPTHICAREGVLTNVVT</sequence>
<protein>
    <submittedName>
        <fullName evidence="4">Uncharacterized protein</fullName>
    </submittedName>
</protein>
<evidence type="ECO:0000313" key="4">
    <source>
        <dbReference type="EMBL" id="RXI03090.1"/>
    </source>
</evidence>
<reference evidence="4 5" key="1">
    <citation type="submission" date="2018-10" db="EMBL/GenBank/DDBJ databases">
        <title>A high-quality apple genome assembly.</title>
        <authorList>
            <person name="Hu J."/>
        </authorList>
    </citation>
    <scope>NUCLEOTIDE SEQUENCE [LARGE SCALE GENOMIC DNA]</scope>
    <source>
        <strain evidence="5">cv. HFTH1</strain>
        <tissue evidence="4">Young leaf</tissue>
    </source>
</reference>
<dbReference type="Gene3D" id="1.10.1580.10">
    <property type="match status" value="1"/>
</dbReference>
<dbReference type="GO" id="GO:0005730">
    <property type="term" value="C:nucleolus"/>
    <property type="evidence" value="ECO:0007669"/>
    <property type="project" value="TreeGrafter"/>
</dbReference>
<evidence type="ECO:0000256" key="2">
    <source>
        <dbReference type="ARBA" id="ARBA00023134"/>
    </source>
</evidence>
<feature type="compositionally biased region" description="Basic and acidic residues" evidence="3">
    <location>
        <begin position="57"/>
        <end position="75"/>
    </location>
</feature>
<organism evidence="4 5">
    <name type="scientific">Malus domestica</name>
    <name type="common">Apple</name>
    <name type="synonym">Pyrus malus</name>
    <dbReference type="NCBI Taxonomy" id="3750"/>
    <lineage>
        <taxon>Eukaryota</taxon>
        <taxon>Viridiplantae</taxon>
        <taxon>Streptophyta</taxon>
        <taxon>Embryophyta</taxon>
        <taxon>Tracheophyta</taxon>
        <taxon>Spermatophyta</taxon>
        <taxon>Magnoliopsida</taxon>
        <taxon>eudicotyledons</taxon>
        <taxon>Gunneridae</taxon>
        <taxon>Pentapetalae</taxon>
        <taxon>rosids</taxon>
        <taxon>fabids</taxon>
        <taxon>Rosales</taxon>
        <taxon>Rosaceae</taxon>
        <taxon>Amygdaloideae</taxon>
        <taxon>Maleae</taxon>
        <taxon>Malus</taxon>
    </lineage>
</organism>
<feature type="compositionally biased region" description="Basic and acidic residues" evidence="3">
    <location>
        <begin position="89"/>
        <end position="98"/>
    </location>
</feature>
<evidence type="ECO:0000313" key="5">
    <source>
        <dbReference type="Proteomes" id="UP000290289"/>
    </source>
</evidence>
<dbReference type="EMBL" id="RDQH01000329">
    <property type="protein sequence ID" value="RXI03090.1"/>
    <property type="molecule type" value="Genomic_DNA"/>
</dbReference>
<gene>
    <name evidence="4" type="ORF">DVH24_003168</name>
</gene>
<name>A0A498K4B3_MALDO</name>
<keyword evidence="1" id="KW-0547">Nucleotide-binding</keyword>
<dbReference type="PANTHER" id="PTHR11089">
    <property type="entry name" value="GTP-BINDING PROTEIN-RELATED"/>
    <property type="match status" value="1"/>
</dbReference>
<dbReference type="InterPro" id="IPR050755">
    <property type="entry name" value="TRAFAC_YlqF/YawG_RiboMat"/>
</dbReference>
<dbReference type="Proteomes" id="UP000290289">
    <property type="component" value="Chromosome 3"/>
</dbReference>
<dbReference type="InterPro" id="IPR023179">
    <property type="entry name" value="GTP-bd_ortho_bundle_sf"/>
</dbReference>
<dbReference type="GO" id="GO:0005525">
    <property type="term" value="F:GTP binding"/>
    <property type="evidence" value="ECO:0007669"/>
    <property type="project" value="UniProtKB-KW"/>
</dbReference>
<dbReference type="PANTHER" id="PTHR11089:SF9">
    <property type="entry name" value="NUCLEOLAR GTP-BINDING PROTEIN 2"/>
    <property type="match status" value="1"/>
</dbReference>
<accession>A0A498K4B3</accession>